<dbReference type="Ensembl" id="ENSCINT00000016032.3">
    <property type="protein sequence ID" value="ENSCINP00000016032.3"/>
    <property type="gene ID" value="ENSCING00000007837.3"/>
</dbReference>
<dbReference type="SMART" id="SM00165">
    <property type="entry name" value="UBA"/>
    <property type="match status" value="2"/>
</dbReference>
<evidence type="ECO:0008006" key="6">
    <source>
        <dbReference type="Google" id="ProtNLM"/>
    </source>
</evidence>
<feature type="domain" description="UBA" evidence="2">
    <location>
        <begin position="356"/>
        <end position="396"/>
    </location>
</feature>
<protein>
    <recommendedName>
        <fullName evidence="6">NEDD8 ultimate buster 1</fullName>
    </recommendedName>
</protein>
<dbReference type="HOGENOM" id="CLU_030806_0_0_1"/>
<dbReference type="Gene3D" id="3.10.20.90">
    <property type="entry name" value="Phosphatidylinositol 3-kinase Catalytic Subunit, Chain A, domain 1"/>
    <property type="match status" value="1"/>
</dbReference>
<dbReference type="SUPFAM" id="SSF54236">
    <property type="entry name" value="Ubiquitin-like"/>
    <property type="match status" value="1"/>
</dbReference>
<evidence type="ECO:0000259" key="3">
    <source>
        <dbReference type="PROSITE" id="PS50053"/>
    </source>
</evidence>
<evidence type="ECO:0000313" key="5">
    <source>
        <dbReference type="Proteomes" id="UP000008144"/>
    </source>
</evidence>
<dbReference type="InterPro" id="IPR009060">
    <property type="entry name" value="UBA-like_sf"/>
</dbReference>
<keyword evidence="5" id="KW-1185">Reference proteome</keyword>
<dbReference type="Pfam" id="PF18037">
    <property type="entry name" value="Ubiquitin_5"/>
    <property type="match status" value="1"/>
</dbReference>
<dbReference type="InterPro" id="IPR041207">
    <property type="entry name" value="NUB1_ubiquitin-like_dom"/>
</dbReference>
<dbReference type="SUPFAM" id="SSF46934">
    <property type="entry name" value="UBA-like"/>
    <property type="match status" value="2"/>
</dbReference>
<sequence length="591" mass="66957">SAVTKMVRLELRKEDIKLWKPPFTVGDTRMDEEISALALRFSAKLKFSKADVENALEYLRTFAIEKLGQNKKFKEQKIAAMRMKFSPRSAITDTVVFMESKLDNTVGSFMDAIGSKINATREEIKLIVAGKILKPDETLESQGLKHNAMVLCMVFSSLSKSKTVEIEEQMQEVKRARRGAELLSSSSSSAQAYDAQIADQNGRTIDIPPDEKAAITVALSLHEKGRNKLKEKQYSFALLFLLEADTEFRQCRAEILNLVDNFAVLCLDIAWCYLCLKNLDSLTDAKERLKTAEQFFEKSYGASLQRLMAIKGSSGHEIALFVRLYTLQGIVEYYGDNYNQSKELLTKARGYASMIMVDDTKVSEMMVLGFTAKEARLALRACNGDLDAATRHAFQKKEEKEQIKKEEKEKSRARRKNVETHDKMVKDLGFDKFVAAAALRQSDNDINQAIQIIHDDIEKLDVSKVKRMTTSLLLQVKVIYLHRDGFVILTLYRIMAGAGLDPQTAEAAVNHYGNVEEAIQYLLDNQSTVPENWVEKLKSKNEDLNSEDKDALDDLAKDVRKSEDDYLDTTLNEEMDFIEQYLGMVNSVLLK</sequence>
<dbReference type="FunCoup" id="F6WSZ7">
    <property type="interactions" value="286"/>
</dbReference>
<reference evidence="5" key="1">
    <citation type="journal article" date="2002" name="Science">
        <title>The draft genome of Ciona intestinalis: insights into chordate and vertebrate origins.</title>
        <authorList>
            <person name="Dehal P."/>
            <person name="Satou Y."/>
            <person name="Campbell R.K."/>
            <person name="Chapman J."/>
            <person name="Degnan B."/>
            <person name="De Tomaso A."/>
            <person name="Davidson B."/>
            <person name="Di Gregorio A."/>
            <person name="Gelpke M."/>
            <person name="Goodstein D.M."/>
            <person name="Harafuji N."/>
            <person name="Hastings K.E."/>
            <person name="Ho I."/>
            <person name="Hotta K."/>
            <person name="Huang W."/>
            <person name="Kawashima T."/>
            <person name="Lemaire P."/>
            <person name="Martinez D."/>
            <person name="Meinertzhagen I.A."/>
            <person name="Necula S."/>
            <person name="Nonaka M."/>
            <person name="Putnam N."/>
            <person name="Rash S."/>
            <person name="Saiga H."/>
            <person name="Satake M."/>
            <person name="Terry A."/>
            <person name="Yamada L."/>
            <person name="Wang H.G."/>
            <person name="Awazu S."/>
            <person name="Azumi K."/>
            <person name="Boore J."/>
            <person name="Branno M."/>
            <person name="Chin-Bow S."/>
            <person name="DeSantis R."/>
            <person name="Doyle S."/>
            <person name="Francino P."/>
            <person name="Keys D.N."/>
            <person name="Haga S."/>
            <person name="Hayashi H."/>
            <person name="Hino K."/>
            <person name="Imai K.S."/>
            <person name="Inaba K."/>
            <person name="Kano S."/>
            <person name="Kobayashi K."/>
            <person name="Kobayashi M."/>
            <person name="Lee B.I."/>
            <person name="Makabe K.W."/>
            <person name="Manohar C."/>
            <person name="Matassi G."/>
            <person name="Medina M."/>
            <person name="Mochizuki Y."/>
            <person name="Mount S."/>
            <person name="Morishita T."/>
            <person name="Miura S."/>
            <person name="Nakayama A."/>
            <person name="Nishizaka S."/>
            <person name="Nomoto H."/>
            <person name="Ohta F."/>
            <person name="Oishi K."/>
            <person name="Rigoutsos I."/>
            <person name="Sano M."/>
            <person name="Sasaki A."/>
            <person name="Sasakura Y."/>
            <person name="Shoguchi E."/>
            <person name="Shin-i T."/>
            <person name="Spagnuolo A."/>
            <person name="Stainier D."/>
            <person name="Suzuki M.M."/>
            <person name="Tassy O."/>
            <person name="Takatori N."/>
            <person name="Tokuoka M."/>
            <person name="Yagi K."/>
            <person name="Yoshizaki F."/>
            <person name="Wada S."/>
            <person name="Zhang C."/>
            <person name="Hyatt P.D."/>
            <person name="Larimer F."/>
            <person name="Detter C."/>
            <person name="Doggett N."/>
            <person name="Glavina T."/>
            <person name="Hawkins T."/>
            <person name="Richardson P."/>
            <person name="Lucas S."/>
            <person name="Kohara Y."/>
            <person name="Levine M."/>
            <person name="Satoh N."/>
            <person name="Rokhsar D.S."/>
        </authorList>
    </citation>
    <scope>NUCLEOTIDE SEQUENCE [LARGE SCALE GENOMIC DNA]</scope>
</reference>
<reference evidence="4" key="2">
    <citation type="journal article" date="2008" name="Genome Biol.">
        <title>Improved genome assembly and evidence-based global gene model set for the chordate Ciona intestinalis: new insight into intron and operon populations.</title>
        <authorList>
            <person name="Satou Y."/>
            <person name="Mineta K."/>
            <person name="Ogasawara M."/>
            <person name="Sasakura Y."/>
            <person name="Shoguchi E."/>
            <person name="Ueno K."/>
            <person name="Yamada L."/>
            <person name="Matsumoto J."/>
            <person name="Wasserscheid J."/>
            <person name="Dewar K."/>
            <person name="Wiley G.B."/>
            <person name="Macmil S.L."/>
            <person name="Roe B.A."/>
            <person name="Zeller R.W."/>
            <person name="Hastings K.E."/>
            <person name="Lemaire P."/>
            <person name="Lindquist E."/>
            <person name="Endo T."/>
            <person name="Hotta K."/>
            <person name="Inaba K."/>
        </authorList>
    </citation>
    <scope>NUCLEOTIDE SEQUENCE [LARGE SCALE GENOMIC DNA]</scope>
    <source>
        <strain evidence="4">wild type</strain>
    </source>
</reference>
<dbReference type="InterPro" id="IPR015940">
    <property type="entry name" value="UBA"/>
</dbReference>
<dbReference type="PROSITE" id="PS50053">
    <property type="entry name" value="UBIQUITIN_2"/>
    <property type="match status" value="1"/>
</dbReference>
<evidence type="ECO:0000256" key="1">
    <source>
        <dbReference type="SAM" id="MobiDB-lite"/>
    </source>
</evidence>
<reference evidence="4" key="3">
    <citation type="submission" date="2025-08" db="UniProtKB">
        <authorList>
            <consortium name="Ensembl"/>
        </authorList>
    </citation>
    <scope>IDENTIFICATION</scope>
</reference>
<dbReference type="PANTHER" id="PTHR12948">
    <property type="entry name" value="NEDD8 ULTIMATE BUSTER-1 BS4 PROTEIN"/>
    <property type="match status" value="1"/>
</dbReference>
<dbReference type="AlphaFoldDB" id="F6WSZ7"/>
<organism evidence="4 5">
    <name type="scientific">Ciona intestinalis</name>
    <name type="common">Transparent sea squirt</name>
    <name type="synonym">Ascidia intestinalis</name>
    <dbReference type="NCBI Taxonomy" id="7719"/>
    <lineage>
        <taxon>Eukaryota</taxon>
        <taxon>Metazoa</taxon>
        <taxon>Chordata</taxon>
        <taxon>Tunicata</taxon>
        <taxon>Ascidiacea</taxon>
        <taxon>Phlebobranchia</taxon>
        <taxon>Cionidae</taxon>
        <taxon>Ciona</taxon>
    </lineage>
</organism>
<dbReference type="CDD" id="cd14291">
    <property type="entry name" value="UBA1_NUB1_like"/>
    <property type="match status" value="1"/>
</dbReference>
<feature type="region of interest" description="Disordered" evidence="1">
    <location>
        <begin position="397"/>
        <end position="418"/>
    </location>
</feature>
<reference evidence="4" key="4">
    <citation type="submission" date="2025-09" db="UniProtKB">
        <authorList>
            <consortium name="Ensembl"/>
        </authorList>
    </citation>
    <scope>IDENTIFICATION</scope>
</reference>
<dbReference type="GO" id="GO:2000058">
    <property type="term" value="P:regulation of ubiquitin-dependent protein catabolic process"/>
    <property type="evidence" value="ECO:0000318"/>
    <property type="project" value="GO_Central"/>
</dbReference>
<name>F6WSZ7_CIOIN</name>
<dbReference type="Proteomes" id="UP000008144">
    <property type="component" value="Chromosome 10"/>
</dbReference>
<dbReference type="PANTHER" id="PTHR12948:SF3">
    <property type="entry name" value="NEDD8 ULTIMATE BUSTER 1"/>
    <property type="match status" value="1"/>
</dbReference>
<dbReference type="InterPro" id="IPR039749">
    <property type="entry name" value="NUB1"/>
</dbReference>
<dbReference type="OMA" id="EQKRYGM"/>
<dbReference type="Gene3D" id="1.10.8.10">
    <property type="entry name" value="DNA helicase RuvA subunit, C-terminal domain"/>
    <property type="match status" value="2"/>
</dbReference>
<dbReference type="InterPro" id="IPR029071">
    <property type="entry name" value="Ubiquitin-like_domsf"/>
</dbReference>
<evidence type="ECO:0000259" key="2">
    <source>
        <dbReference type="PROSITE" id="PS50030"/>
    </source>
</evidence>
<dbReference type="InterPro" id="IPR000626">
    <property type="entry name" value="Ubiquitin-like_dom"/>
</dbReference>
<dbReference type="STRING" id="7719.ENSCINP00000016032"/>
<dbReference type="Pfam" id="PF00627">
    <property type="entry name" value="UBA"/>
    <property type="match status" value="1"/>
</dbReference>
<feature type="domain" description="Ubiquitin-like" evidence="3">
    <location>
        <begin position="81"/>
        <end position="154"/>
    </location>
</feature>
<dbReference type="InParanoid" id="F6WSZ7"/>
<dbReference type="EMBL" id="EAAA01000632">
    <property type="status" value="NOT_ANNOTATED_CDS"/>
    <property type="molecule type" value="Genomic_DNA"/>
</dbReference>
<dbReference type="PROSITE" id="PS50030">
    <property type="entry name" value="UBA"/>
    <property type="match status" value="1"/>
</dbReference>
<proteinExistence type="predicted"/>
<evidence type="ECO:0000313" key="4">
    <source>
        <dbReference type="Ensembl" id="ENSCINP00000016032.3"/>
    </source>
</evidence>
<dbReference type="GeneTree" id="ENSGT00390000010557"/>
<accession>F6WSZ7</accession>